<proteinExistence type="predicted"/>
<name>A0A0N0E6D2_9HYPH</name>
<evidence type="ECO:0000313" key="1">
    <source>
        <dbReference type="EMBL" id="KPA99894.1"/>
    </source>
</evidence>
<dbReference type="PATRIC" id="fig|1514904.3.peg.2803"/>
<keyword evidence="2" id="KW-1185">Reference proteome</keyword>
<dbReference type="RefSeq" id="WP_054000525.1">
    <property type="nucleotide sequence ID" value="NZ_JXMU01000043.1"/>
</dbReference>
<organism evidence="1 2">
    <name type="scientific">Ahrensia marina</name>
    <dbReference type="NCBI Taxonomy" id="1514904"/>
    <lineage>
        <taxon>Bacteria</taxon>
        <taxon>Pseudomonadati</taxon>
        <taxon>Pseudomonadota</taxon>
        <taxon>Alphaproteobacteria</taxon>
        <taxon>Hyphomicrobiales</taxon>
        <taxon>Ahrensiaceae</taxon>
        <taxon>Ahrensia</taxon>
    </lineage>
</organism>
<reference evidence="1 2" key="1">
    <citation type="submission" date="2015-01" db="EMBL/GenBank/DDBJ databases">
        <title>Ahrensia donghaiensis sp. nov., a novel dimethylsulphoniopropionate-cleavage bacterium isolated from seawater and emended descriptions of the genus Ahrensia and Ahrensia kielensis.</title>
        <authorList>
            <person name="Liu J."/>
        </authorList>
    </citation>
    <scope>NUCLEOTIDE SEQUENCE [LARGE SCALE GENOMIC DNA]</scope>
    <source>
        <strain evidence="1 2">LZD062</strain>
    </source>
</reference>
<protein>
    <submittedName>
        <fullName evidence="1">Uncharacterized protein</fullName>
    </submittedName>
</protein>
<dbReference type="Proteomes" id="UP000038011">
    <property type="component" value="Unassembled WGS sequence"/>
</dbReference>
<evidence type="ECO:0000313" key="2">
    <source>
        <dbReference type="Proteomes" id="UP000038011"/>
    </source>
</evidence>
<accession>A0A0N0E6D2</accession>
<comment type="caution">
    <text evidence="1">The sequence shown here is derived from an EMBL/GenBank/DDBJ whole genome shotgun (WGS) entry which is preliminary data.</text>
</comment>
<gene>
    <name evidence="1" type="ORF">SU32_16740</name>
</gene>
<dbReference type="AlphaFoldDB" id="A0A0N0E6D2"/>
<sequence>MFVKKRTEMCVDDRLEKISFTKSDHIFGRGQSIVELSLKVAVRDWLEKSLQKAMLLLRKSTTEMFVEGGV</sequence>
<dbReference type="EMBL" id="JXMU01000043">
    <property type="protein sequence ID" value="KPA99894.1"/>
    <property type="molecule type" value="Genomic_DNA"/>
</dbReference>